<dbReference type="RefSeq" id="WP_163303018.1">
    <property type="nucleotide sequence ID" value="NZ_JAAGRQ010000069.1"/>
</dbReference>
<evidence type="ECO:0000256" key="3">
    <source>
        <dbReference type="ARBA" id="ARBA00022432"/>
    </source>
</evidence>
<comment type="pathway">
    <text evidence="1 7 8">Carbohydrate degradation; glycolysis; D-glyceraldehyde 3-phosphate and glycerone phosphate from D-glucose: step 2/4.</text>
</comment>
<dbReference type="InterPro" id="IPR046348">
    <property type="entry name" value="SIS_dom_sf"/>
</dbReference>
<comment type="pathway">
    <text evidence="7">Carbohydrate biosynthesis; gluconeogenesis.</text>
</comment>
<comment type="function">
    <text evidence="7">Catalyzes the reversible isomerization of glucose-6-phosphate to fructose-6-phosphate.</text>
</comment>
<dbReference type="SUPFAM" id="SSF53697">
    <property type="entry name" value="SIS domain"/>
    <property type="match status" value="1"/>
</dbReference>
<dbReference type="Proteomes" id="UP000469724">
    <property type="component" value="Unassembled WGS sequence"/>
</dbReference>
<dbReference type="GO" id="GO:0097367">
    <property type="term" value="F:carbohydrate derivative binding"/>
    <property type="evidence" value="ECO:0007669"/>
    <property type="project" value="InterPro"/>
</dbReference>
<dbReference type="FunFam" id="3.40.50.10490:FF:000004">
    <property type="entry name" value="Glucose-6-phosphate isomerase"/>
    <property type="match status" value="1"/>
</dbReference>
<organism evidence="9 10">
    <name type="scientific">Desulfolutivibrio sulfodismutans</name>
    <dbReference type="NCBI Taxonomy" id="63561"/>
    <lineage>
        <taxon>Bacteria</taxon>
        <taxon>Pseudomonadati</taxon>
        <taxon>Thermodesulfobacteriota</taxon>
        <taxon>Desulfovibrionia</taxon>
        <taxon>Desulfovibrionales</taxon>
        <taxon>Desulfovibrionaceae</taxon>
        <taxon>Desulfolutivibrio</taxon>
    </lineage>
</organism>
<evidence type="ECO:0000256" key="5">
    <source>
        <dbReference type="ARBA" id="ARBA00023235"/>
    </source>
</evidence>
<keyword evidence="4 7" id="KW-0324">Glycolysis</keyword>
<dbReference type="Gene3D" id="1.10.1390.10">
    <property type="match status" value="1"/>
</dbReference>
<dbReference type="EC" id="5.3.1.9" evidence="7"/>
<evidence type="ECO:0000313" key="9">
    <source>
        <dbReference type="EMBL" id="NDY57937.1"/>
    </source>
</evidence>
<keyword evidence="3 7" id="KW-0312">Gluconeogenesis</keyword>
<dbReference type="Gene3D" id="3.40.50.10490">
    <property type="entry name" value="Glucose-6-phosphate isomerase like protein, domain 1"/>
    <property type="match status" value="2"/>
</dbReference>
<evidence type="ECO:0000256" key="4">
    <source>
        <dbReference type="ARBA" id="ARBA00023152"/>
    </source>
</evidence>
<dbReference type="GO" id="GO:0048029">
    <property type="term" value="F:monosaccharide binding"/>
    <property type="evidence" value="ECO:0007669"/>
    <property type="project" value="TreeGrafter"/>
</dbReference>
<name>A0A7K3NP90_9BACT</name>
<evidence type="ECO:0000256" key="7">
    <source>
        <dbReference type="HAMAP-Rule" id="MF_00473"/>
    </source>
</evidence>
<accession>A0A7K3NP90</accession>
<keyword evidence="7" id="KW-0963">Cytoplasm</keyword>
<dbReference type="UniPathway" id="UPA00138"/>
<comment type="subcellular location">
    <subcellularLocation>
        <location evidence="7">Cytoplasm</location>
    </subcellularLocation>
</comment>
<dbReference type="UniPathway" id="UPA00109">
    <property type="reaction ID" value="UER00181"/>
</dbReference>
<evidence type="ECO:0000313" key="10">
    <source>
        <dbReference type="Proteomes" id="UP000469724"/>
    </source>
</evidence>
<comment type="similarity">
    <text evidence="2 7 8">Belongs to the GPI family.</text>
</comment>
<feature type="active site" description="Proton donor" evidence="7">
    <location>
        <position position="353"/>
    </location>
</feature>
<dbReference type="HAMAP" id="MF_00473">
    <property type="entry name" value="G6P_isomerase"/>
    <property type="match status" value="1"/>
</dbReference>
<evidence type="ECO:0000256" key="6">
    <source>
        <dbReference type="ARBA" id="ARBA00029321"/>
    </source>
</evidence>
<dbReference type="PROSITE" id="PS51463">
    <property type="entry name" value="P_GLUCOSE_ISOMERASE_3"/>
    <property type="match status" value="1"/>
</dbReference>
<evidence type="ECO:0000256" key="8">
    <source>
        <dbReference type="RuleBase" id="RU000612"/>
    </source>
</evidence>
<dbReference type="InterPro" id="IPR023096">
    <property type="entry name" value="G6P_Isomerase_C"/>
</dbReference>
<dbReference type="CDD" id="cd05016">
    <property type="entry name" value="SIS_PGI_2"/>
    <property type="match status" value="1"/>
</dbReference>
<dbReference type="Pfam" id="PF00342">
    <property type="entry name" value="PGI"/>
    <property type="match status" value="1"/>
</dbReference>
<dbReference type="PANTHER" id="PTHR11469:SF1">
    <property type="entry name" value="GLUCOSE-6-PHOSPHATE ISOMERASE"/>
    <property type="match status" value="1"/>
</dbReference>
<dbReference type="GO" id="GO:0006094">
    <property type="term" value="P:gluconeogenesis"/>
    <property type="evidence" value="ECO:0007669"/>
    <property type="project" value="UniProtKB-UniRule"/>
</dbReference>
<dbReference type="CDD" id="cd05015">
    <property type="entry name" value="SIS_PGI_1"/>
    <property type="match status" value="1"/>
</dbReference>
<sequence>MRPTELPSWMALRAHAGDMRDVRLRDLFAADAGRFATFSRRLGEDILVDFSKNRITATTFGHLASLANQCGLDRKIAAMFAGEKINVTEERAVLHTALRNRVNRPIHVDGADVMPEVNRVLKKMRGFSERVRGGDWKGFTGRPITDAVNIGIGGSDLGPRMVAEALAHYASDAPRLHFVSNVDGTHLAETVRRLDPETTLFLVASKTFTTQETMANAHSARDWLVGRLGDQAAVARHFVAISTNRQGVADFGIDPDNMFEFWDWVGGRYSLWSAIGLSIALAVGMDRFEELLDGAFEVDEHFRTTPFVDNIPAILGLVGVWNGEFLGAASHAVLPYDQYLARFPAFLQQGDMESNGKRVTVSGQWVDYETGPIIWGEPGTNGQHAFYQLIHQGTRLVSGDFLVAANALNPLGDHHLLLAANCFAQTEALMRGKTEDEARAELAATGVSGDRLTLLARSKTFPGNRPTTTILYRKLTPKILGSLIALYEHKIFVQGAVWDINSFDQMGVELGKKLAGVIEKELRGATPSAAHDASTTGLLAAYRKMR</sequence>
<dbReference type="EMBL" id="JAAGRQ010000069">
    <property type="protein sequence ID" value="NDY57937.1"/>
    <property type="molecule type" value="Genomic_DNA"/>
</dbReference>
<dbReference type="InterPro" id="IPR018189">
    <property type="entry name" value="Phosphoglucose_isomerase_CS"/>
</dbReference>
<evidence type="ECO:0000256" key="1">
    <source>
        <dbReference type="ARBA" id="ARBA00004926"/>
    </source>
</evidence>
<dbReference type="PROSITE" id="PS00765">
    <property type="entry name" value="P_GLUCOSE_ISOMERASE_1"/>
    <property type="match status" value="1"/>
</dbReference>
<dbReference type="AlphaFoldDB" id="A0A7K3NP90"/>
<comment type="catalytic activity">
    <reaction evidence="6 7 8">
        <text>alpha-D-glucose 6-phosphate = beta-D-fructose 6-phosphate</text>
        <dbReference type="Rhea" id="RHEA:11816"/>
        <dbReference type="ChEBI" id="CHEBI:57634"/>
        <dbReference type="ChEBI" id="CHEBI:58225"/>
        <dbReference type="EC" id="5.3.1.9"/>
    </reaction>
</comment>
<dbReference type="PRINTS" id="PR00662">
    <property type="entry name" value="G6PISOMERASE"/>
</dbReference>
<dbReference type="InterPro" id="IPR035482">
    <property type="entry name" value="SIS_PGI_2"/>
</dbReference>
<keyword evidence="5 7" id="KW-0413">Isomerase</keyword>
<dbReference type="GO" id="GO:0005829">
    <property type="term" value="C:cytosol"/>
    <property type="evidence" value="ECO:0007669"/>
    <property type="project" value="TreeGrafter"/>
</dbReference>
<protein>
    <recommendedName>
        <fullName evidence="7">Glucose-6-phosphate isomerase</fullName>
        <shortName evidence="7">GPI</shortName>
        <ecNumber evidence="7">5.3.1.9</ecNumber>
    </recommendedName>
    <alternativeName>
        <fullName evidence="7">Phosphoglucose isomerase</fullName>
        <shortName evidence="7">PGI</shortName>
    </alternativeName>
    <alternativeName>
        <fullName evidence="7">Phosphohexose isomerase</fullName>
        <shortName evidence="7">PHI</shortName>
    </alternativeName>
</protein>
<dbReference type="PANTHER" id="PTHR11469">
    <property type="entry name" value="GLUCOSE-6-PHOSPHATE ISOMERASE"/>
    <property type="match status" value="1"/>
</dbReference>
<proteinExistence type="inferred from homology"/>
<dbReference type="GO" id="GO:0004347">
    <property type="term" value="F:glucose-6-phosphate isomerase activity"/>
    <property type="evidence" value="ECO:0007669"/>
    <property type="project" value="UniProtKB-UniRule"/>
</dbReference>
<dbReference type="GO" id="GO:0006096">
    <property type="term" value="P:glycolytic process"/>
    <property type="evidence" value="ECO:0007669"/>
    <property type="project" value="UniProtKB-UniRule"/>
</dbReference>
<dbReference type="InterPro" id="IPR001672">
    <property type="entry name" value="G6P_Isomerase"/>
</dbReference>
<keyword evidence="10" id="KW-1185">Reference proteome</keyword>
<dbReference type="NCBIfam" id="NF001211">
    <property type="entry name" value="PRK00179.1"/>
    <property type="match status" value="1"/>
</dbReference>
<dbReference type="PROSITE" id="PS00174">
    <property type="entry name" value="P_GLUCOSE_ISOMERASE_2"/>
    <property type="match status" value="1"/>
</dbReference>
<feature type="active site" evidence="7">
    <location>
        <position position="512"/>
    </location>
</feature>
<gene>
    <name evidence="7 9" type="primary">pgi</name>
    <name evidence="9" type="ORF">G3N56_14470</name>
</gene>
<dbReference type="GO" id="GO:0051156">
    <property type="term" value="P:glucose 6-phosphate metabolic process"/>
    <property type="evidence" value="ECO:0007669"/>
    <property type="project" value="TreeGrafter"/>
</dbReference>
<comment type="caution">
    <text evidence="9">The sequence shown here is derived from an EMBL/GenBank/DDBJ whole genome shotgun (WGS) entry which is preliminary data.</text>
</comment>
<feature type="active site" evidence="7">
    <location>
        <position position="384"/>
    </location>
</feature>
<evidence type="ECO:0000256" key="2">
    <source>
        <dbReference type="ARBA" id="ARBA00006604"/>
    </source>
</evidence>
<reference evidence="9 10" key="1">
    <citation type="submission" date="2020-02" db="EMBL/GenBank/DDBJ databases">
        <title>Comparative genomics of sulfur disproportionating microorganisms.</title>
        <authorList>
            <person name="Ward L.M."/>
            <person name="Bertran E."/>
            <person name="Johnston D.T."/>
        </authorList>
    </citation>
    <scope>NUCLEOTIDE SEQUENCE [LARGE SCALE GENOMIC DNA]</scope>
    <source>
        <strain evidence="9 10">DSM 3696</strain>
    </source>
</reference>
<dbReference type="InterPro" id="IPR035476">
    <property type="entry name" value="SIS_PGI_1"/>
</dbReference>